<name>X1PUT5_9ZZZZ</name>
<dbReference type="InterPro" id="IPR011051">
    <property type="entry name" value="RmlC_Cupin_sf"/>
</dbReference>
<dbReference type="AlphaFoldDB" id="X1PUT5"/>
<reference evidence="1" key="1">
    <citation type="journal article" date="2014" name="Front. Microbiol.">
        <title>High frequency of phylogenetically diverse reductive dehalogenase-homologous genes in deep subseafloor sedimentary metagenomes.</title>
        <authorList>
            <person name="Kawai M."/>
            <person name="Futagami T."/>
            <person name="Toyoda A."/>
            <person name="Takaki Y."/>
            <person name="Nishi S."/>
            <person name="Hori S."/>
            <person name="Arai W."/>
            <person name="Tsubouchi T."/>
            <person name="Morono Y."/>
            <person name="Uchiyama I."/>
            <person name="Ito T."/>
            <person name="Fujiyama A."/>
            <person name="Inagaki F."/>
            <person name="Takami H."/>
        </authorList>
    </citation>
    <scope>NUCLEOTIDE SEQUENCE</scope>
    <source>
        <strain evidence="1">Expedition CK06-06</strain>
    </source>
</reference>
<evidence type="ECO:0000313" key="1">
    <source>
        <dbReference type="EMBL" id="GAI59593.1"/>
    </source>
</evidence>
<dbReference type="GO" id="GO:0008830">
    <property type="term" value="F:dTDP-4-dehydrorhamnose 3,5-epimerase activity"/>
    <property type="evidence" value="ECO:0007669"/>
    <property type="project" value="InterPro"/>
</dbReference>
<dbReference type="PANTHER" id="PTHR21047">
    <property type="entry name" value="DTDP-6-DEOXY-D-GLUCOSE-3,5 EPIMERASE"/>
    <property type="match status" value="1"/>
</dbReference>
<dbReference type="Pfam" id="PF00908">
    <property type="entry name" value="dTDP_sugar_isom"/>
    <property type="match status" value="1"/>
</dbReference>
<protein>
    <recommendedName>
        <fullName evidence="2">dTDP-4-dehydrorhamnose 3,5-epimerase</fullName>
    </recommendedName>
</protein>
<dbReference type="GO" id="GO:0000271">
    <property type="term" value="P:polysaccharide biosynthetic process"/>
    <property type="evidence" value="ECO:0007669"/>
    <property type="project" value="TreeGrafter"/>
</dbReference>
<accession>X1PUT5</accession>
<dbReference type="InterPro" id="IPR014710">
    <property type="entry name" value="RmlC-like_jellyroll"/>
</dbReference>
<sequence>MTTQKMIEGVRVKELRLIPDERGRLMEILRTDDKEFSEFGQVYVTTAYPGVVKAWHYHKLQDDNMTVLKGMAKIVLYDARKTSPTKGVINEFFVGDHNHILIHIPKLIWHGFKCMSEQETMIVNIVTKCYNYAEPDEYRKPAHGSDIPYNWSRKDG</sequence>
<dbReference type="Gene3D" id="2.60.120.10">
    <property type="entry name" value="Jelly Rolls"/>
    <property type="match status" value="1"/>
</dbReference>
<gene>
    <name evidence="1" type="ORF">S12H4_04514</name>
</gene>
<dbReference type="PANTHER" id="PTHR21047:SF2">
    <property type="entry name" value="THYMIDINE DIPHOSPHO-4-KETO-RHAMNOSE 3,5-EPIMERASE"/>
    <property type="match status" value="1"/>
</dbReference>
<comment type="caution">
    <text evidence="1">The sequence shown here is derived from an EMBL/GenBank/DDBJ whole genome shotgun (WGS) entry which is preliminary data.</text>
</comment>
<dbReference type="SUPFAM" id="SSF51182">
    <property type="entry name" value="RmlC-like cupins"/>
    <property type="match status" value="1"/>
</dbReference>
<proteinExistence type="predicted"/>
<dbReference type="EMBL" id="BARW01001401">
    <property type="protein sequence ID" value="GAI59593.1"/>
    <property type="molecule type" value="Genomic_DNA"/>
</dbReference>
<dbReference type="InterPro" id="IPR000888">
    <property type="entry name" value="RmlC-like"/>
</dbReference>
<evidence type="ECO:0008006" key="2">
    <source>
        <dbReference type="Google" id="ProtNLM"/>
    </source>
</evidence>
<organism evidence="1">
    <name type="scientific">marine sediment metagenome</name>
    <dbReference type="NCBI Taxonomy" id="412755"/>
    <lineage>
        <taxon>unclassified sequences</taxon>
        <taxon>metagenomes</taxon>
        <taxon>ecological metagenomes</taxon>
    </lineage>
</organism>
<dbReference type="GO" id="GO:0005829">
    <property type="term" value="C:cytosol"/>
    <property type="evidence" value="ECO:0007669"/>
    <property type="project" value="TreeGrafter"/>
</dbReference>